<dbReference type="InterPro" id="IPR016181">
    <property type="entry name" value="Acyl_CoA_acyltransferase"/>
</dbReference>
<feature type="domain" description="N-acetyltransferase" evidence="3">
    <location>
        <begin position="3"/>
        <end position="154"/>
    </location>
</feature>
<name>A0ABU5DZA1_9PROT</name>
<comment type="caution">
    <text evidence="4">The sequence shown here is derived from an EMBL/GenBank/DDBJ whole genome shotgun (WGS) entry which is preliminary data.</text>
</comment>
<evidence type="ECO:0000256" key="2">
    <source>
        <dbReference type="ARBA" id="ARBA00023315"/>
    </source>
</evidence>
<keyword evidence="5" id="KW-1185">Reference proteome</keyword>
<keyword evidence="1" id="KW-0808">Transferase</keyword>
<dbReference type="SUPFAM" id="SSF55729">
    <property type="entry name" value="Acyl-CoA N-acyltransferases (Nat)"/>
    <property type="match status" value="1"/>
</dbReference>
<evidence type="ECO:0000313" key="4">
    <source>
        <dbReference type="EMBL" id="MDY0872255.1"/>
    </source>
</evidence>
<evidence type="ECO:0000256" key="1">
    <source>
        <dbReference type="ARBA" id="ARBA00022679"/>
    </source>
</evidence>
<dbReference type="CDD" id="cd04301">
    <property type="entry name" value="NAT_SF"/>
    <property type="match status" value="1"/>
</dbReference>
<sequence>MPVTLRAATAADHAAIRALDPRLIAEAALPGATREDFRHFQRNVTEAALTDTNPKSRLIVAADESGAILGYMHVKPTLDDVRGCESGYLSIIAVAESAVGQGVGSMLMKAAEDWARGHGYPSLLLDVFASNATARRFYARAGFAEDSVRLRRPL</sequence>
<protein>
    <submittedName>
        <fullName evidence="4">GNAT family N-acetyltransferase</fullName>
    </submittedName>
</protein>
<dbReference type="PANTHER" id="PTHR43877">
    <property type="entry name" value="AMINOALKYLPHOSPHONATE N-ACETYLTRANSFERASE-RELATED-RELATED"/>
    <property type="match status" value="1"/>
</dbReference>
<reference evidence="4 5" key="1">
    <citation type="journal article" date="2013" name="Antonie Van Leeuwenhoek">
        <title>Dongia rigui sp. nov., isolated from freshwater of a large wetland in Korea.</title>
        <authorList>
            <person name="Baik K.S."/>
            <person name="Hwang Y.M."/>
            <person name="Choi J.S."/>
            <person name="Kwon J."/>
            <person name="Seong C.N."/>
        </authorList>
    </citation>
    <scope>NUCLEOTIDE SEQUENCE [LARGE SCALE GENOMIC DNA]</scope>
    <source>
        <strain evidence="4 5">04SU4-P</strain>
    </source>
</reference>
<dbReference type="RefSeq" id="WP_320500675.1">
    <property type="nucleotide sequence ID" value="NZ_JAXCLX010000001.1"/>
</dbReference>
<dbReference type="PANTHER" id="PTHR43877:SF2">
    <property type="entry name" value="AMINOALKYLPHOSPHONATE N-ACETYLTRANSFERASE-RELATED"/>
    <property type="match status" value="1"/>
</dbReference>
<dbReference type="PROSITE" id="PS51186">
    <property type="entry name" value="GNAT"/>
    <property type="match status" value="1"/>
</dbReference>
<dbReference type="Pfam" id="PF00583">
    <property type="entry name" value="Acetyltransf_1"/>
    <property type="match status" value="1"/>
</dbReference>
<dbReference type="Gene3D" id="3.40.630.30">
    <property type="match status" value="1"/>
</dbReference>
<accession>A0ABU5DZA1</accession>
<organism evidence="4 5">
    <name type="scientific">Dongia rigui</name>
    <dbReference type="NCBI Taxonomy" id="940149"/>
    <lineage>
        <taxon>Bacteria</taxon>
        <taxon>Pseudomonadati</taxon>
        <taxon>Pseudomonadota</taxon>
        <taxon>Alphaproteobacteria</taxon>
        <taxon>Rhodospirillales</taxon>
        <taxon>Dongiaceae</taxon>
        <taxon>Dongia</taxon>
    </lineage>
</organism>
<proteinExistence type="predicted"/>
<dbReference type="Proteomes" id="UP001271769">
    <property type="component" value="Unassembled WGS sequence"/>
</dbReference>
<evidence type="ECO:0000259" key="3">
    <source>
        <dbReference type="PROSITE" id="PS51186"/>
    </source>
</evidence>
<dbReference type="InterPro" id="IPR000182">
    <property type="entry name" value="GNAT_dom"/>
</dbReference>
<keyword evidence="2" id="KW-0012">Acyltransferase</keyword>
<evidence type="ECO:0000313" key="5">
    <source>
        <dbReference type="Proteomes" id="UP001271769"/>
    </source>
</evidence>
<dbReference type="InterPro" id="IPR050832">
    <property type="entry name" value="Bact_Acetyltransf"/>
</dbReference>
<gene>
    <name evidence="4" type="ORF">SMD31_09985</name>
</gene>
<dbReference type="EMBL" id="JAXCLX010000001">
    <property type="protein sequence ID" value="MDY0872255.1"/>
    <property type="molecule type" value="Genomic_DNA"/>
</dbReference>